<sequence length="65" mass="7073">MARGVGLGVRLEGRRGRGKWFDRIANRRWSAPPPAANDGKCRSIQPKSILEMGVGTGPATDLRMP</sequence>
<organism evidence="1 2">
    <name type="scientific">Novipirellula galeiformis</name>
    <dbReference type="NCBI Taxonomy" id="2528004"/>
    <lineage>
        <taxon>Bacteria</taxon>
        <taxon>Pseudomonadati</taxon>
        <taxon>Planctomycetota</taxon>
        <taxon>Planctomycetia</taxon>
        <taxon>Pirellulales</taxon>
        <taxon>Pirellulaceae</taxon>
        <taxon>Novipirellula</taxon>
    </lineage>
</organism>
<dbReference type="AlphaFoldDB" id="A0A5C6CSF9"/>
<proteinExistence type="predicted"/>
<comment type="caution">
    <text evidence="1">The sequence shown here is derived from an EMBL/GenBank/DDBJ whole genome shotgun (WGS) entry which is preliminary data.</text>
</comment>
<dbReference type="Proteomes" id="UP000316304">
    <property type="component" value="Unassembled WGS sequence"/>
</dbReference>
<protein>
    <submittedName>
        <fullName evidence="1">Uncharacterized protein</fullName>
    </submittedName>
</protein>
<evidence type="ECO:0000313" key="2">
    <source>
        <dbReference type="Proteomes" id="UP000316304"/>
    </source>
</evidence>
<dbReference type="EMBL" id="SJPT01000001">
    <property type="protein sequence ID" value="TWU26815.1"/>
    <property type="molecule type" value="Genomic_DNA"/>
</dbReference>
<evidence type="ECO:0000313" key="1">
    <source>
        <dbReference type="EMBL" id="TWU26815.1"/>
    </source>
</evidence>
<accession>A0A5C6CSF9</accession>
<keyword evidence="2" id="KW-1185">Reference proteome</keyword>
<name>A0A5C6CSF9_9BACT</name>
<gene>
    <name evidence="1" type="ORF">Pla52o_06700</name>
</gene>
<reference evidence="1 2" key="1">
    <citation type="submission" date="2019-02" db="EMBL/GenBank/DDBJ databases">
        <title>Deep-cultivation of Planctomycetes and their phenomic and genomic characterization uncovers novel biology.</title>
        <authorList>
            <person name="Wiegand S."/>
            <person name="Jogler M."/>
            <person name="Boedeker C."/>
            <person name="Pinto D."/>
            <person name="Vollmers J."/>
            <person name="Rivas-Marin E."/>
            <person name="Kohn T."/>
            <person name="Peeters S.H."/>
            <person name="Heuer A."/>
            <person name="Rast P."/>
            <person name="Oberbeckmann S."/>
            <person name="Bunk B."/>
            <person name="Jeske O."/>
            <person name="Meyerdierks A."/>
            <person name="Storesund J.E."/>
            <person name="Kallscheuer N."/>
            <person name="Luecker S."/>
            <person name="Lage O.M."/>
            <person name="Pohl T."/>
            <person name="Merkel B.J."/>
            <person name="Hornburger P."/>
            <person name="Mueller R.-W."/>
            <person name="Bruemmer F."/>
            <person name="Labrenz M."/>
            <person name="Spormann A.M."/>
            <person name="Op Den Camp H."/>
            <person name="Overmann J."/>
            <person name="Amann R."/>
            <person name="Jetten M.S.M."/>
            <person name="Mascher T."/>
            <person name="Medema M.H."/>
            <person name="Devos D.P."/>
            <person name="Kaster A.-K."/>
            <person name="Ovreas L."/>
            <person name="Rohde M."/>
            <person name="Galperin M.Y."/>
            <person name="Jogler C."/>
        </authorList>
    </citation>
    <scope>NUCLEOTIDE SEQUENCE [LARGE SCALE GENOMIC DNA]</scope>
    <source>
        <strain evidence="1 2">Pla52o</strain>
    </source>
</reference>